<reference evidence="3" key="1">
    <citation type="journal article" date="2011" name="Nature">
        <title>Genome sequence and analysis of the tuber crop potato.</title>
        <authorList>
            <consortium name="The Potato Genome Sequencing Consortium"/>
        </authorList>
    </citation>
    <scope>NUCLEOTIDE SEQUENCE [LARGE SCALE GENOMIC DNA]</scope>
    <source>
        <strain evidence="3">cv. DM1-3 516 R44</strain>
    </source>
</reference>
<protein>
    <recommendedName>
        <fullName evidence="4">Gag-pol polyprotein</fullName>
    </recommendedName>
</protein>
<accession>M1DQA4</accession>
<sequence length="127" mass="14334">MSREVKRARTNDGKFPNAMFDTQGRPKSKQRYSSQDSSNTPRFDQDKGCGSPLPNSTCTKCGRIHYGKFLAVMDGFYGCGNSGHKMRDFPVLKAKGREDKQVATSGIDLKPKKKNRFYSLQSRDDQD</sequence>
<organism evidence="2 3">
    <name type="scientific">Solanum tuberosum</name>
    <name type="common">Potato</name>
    <dbReference type="NCBI Taxonomy" id="4113"/>
    <lineage>
        <taxon>Eukaryota</taxon>
        <taxon>Viridiplantae</taxon>
        <taxon>Streptophyta</taxon>
        <taxon>Embryophyta</taxon>
        <taxon>Tracheophyta</taxon>
        <taxon>Spermatophyta</taxon>
        <taxon>Magnoliopsida</taxon>
        <taxon>eudicotyledons</taxon>
        <taxon>Gunneridae</taxon>
        <taxon>Pentapetalae</taxon>
        <taxon>asterids</taxon>
        <taxon>lamiids</taxon>
        <taxon>Solanales</taxon>
        <taxon>Solanaceae</taxon>
        <taxon>Solanoideae</taxon>
        <taxon>Solaneae</taxon>
        <taxon>Solanum</taxon>
    </lineage>
</organism>
<name>M1DQA4_SOLTU</name>
<feature type="region of interest" description="Disordered" evidence="1">
    <location>
        <begin position="97"/>
        <end position="127"/>
    </location>
</feature>
<dbReference type="AlphaFoldDB" id="M1DQA4"/>
<feature type="region of interest" description="Disordered" evidence="1">
    <location>
        <begin position="1"/>
        <end position="54"/>
    </location>
</feature>
<reference evidence="2" key="2">
    <citation type="submission" date="2015-06" db="UniProtKB">
        <authorList>
            <consortium name="EnsemblPlants"/>
        </authorList>
    </citation>
    <scope>IDENTIFICATION</scope>
    <source>
        <strain evidence="2">DM1-3 516 R44</strain>
    </source>
</reference>
<feature type="compositionally biased region" description="Basic and acidic residues" evidence="1">
    <location>
        <begin position="1"/>
        <end position="12"/>
    </location>
</feature>
<evidence type="ECO:0000256" key="1">
    <source>
        <dbReference type="SAM" id="MobiDB-lite"/>
    </source>
</evidence>
<dbReference type="EnsemblPlants" id="PGSC0003DMT400092666">
    <property type="protein sequence ID" value="PGSC0003DMT400092666"/>
    <property type="gene ID" value="PGSC0003DMG400042237"/>
</dbReference>
<evidence type="ECO:0008006" key="4">
    <source>
        <dbReference type="Google" id="ProtNLM"/>
    </source>
</evidence>
<evidence type="ECO:0000313" key="2">
    <source>
        <dbReference type="EnsemblPlants" id="PGSC0003DMT400092666"/>
    </source>
</evidence>
<dbReference type="HOGENOM" id="CLU_043741_3_0_1"/>
<dbReference type="Gramene" id="PGSC0003DMT400092666">
    <property type="protein sequence ID" value="PGSC0003DMT400092666"/>
    <property type="gene ID" value="PGSC0003DMG400042237"/>
</dbReference>
<feature type="compositionally biased region" description="Polar residues" evidence="1">
    <location>
        <begin position="31"/>
        <end position="42"/>
    </location>
</feature>
<proteinExistence type="predicted"/>
<dbReference type="InParanoid" id="M1DQA4"/>
<dbReference type="PaxDb" id="4113-PGSC0003DMT400092666"/>
<dbReference type="Proteomes" id="UP000011115">
    <property type="component" value="Unassembled WGS sequence"/>
</dbReference>
<keyword evidence="3" id="KW-1185">Reference proteome</keyword>
<evidence type="ECO:0000313" key="3">
    <source>
        <dbReference type="Proteomes" id="UP000011115"/>
    </source>
</evidence>